<dbReference type="GO" id="GO:0004585">
    <property type="term" value="F:ornithine carbamoyltransferase activity"/>
    <property type="evidence" value="ECO:0007669"/>
    <property type="project" value="TreeGrafter"/>
</dbReference>
<protein>
    <submittedName>
        <fullName evidence="4">Putrescine carbamoyltransferase</fullName>
        <ecNumber evidence="4">2.1.3.6</ecNumber>
    </submittedName>
</protein>
<dbReference type="GO" id="GO:0042450">
    <property type="term" value="P:L-arginine biosynthetic process via ornithine"/>
    <property type="evidence" value="ECO:0007669"/>
    <property type="project" value="TreeGrafter"/>
</dbReference>
<dbReference type="GO" id="GO:0019240">
    <property type="term" value="P:citrulline biosynthetic process"/>
    <property type="evidence" value="ECO:0007669"/>
    <property type="project" value="TreeGrafter"/>
</dbReference>
<dbReference type="GO" id="GO:0016597">
    <property type="term" value="F:amino acid binding"/>
    <property type="evidence" value="ECO:0007669"/>
    <property type="project" value="InterPro"/>
</dbReference>
<sequence>MVWNLQFTRAWKHETVTAIAKNADVPVFNGLSDYNHSTQALCDLFTILEHTDPTLYLNNDFSKLKIVFIGDRTNVCSSLMHITTKMGMNFVYIAPKKYQSPPEWIDIAKANIRLLALLVKKLQIFVKKILIEKYNFN</sequence>
<dbReference type="InterPro" id="IPR036901">
    <property type="entry name" value="Asp/Orn_carbamoylTrfase_sf"/>
</dbReference>
<dbReference type="Gene3D" id="3.40.50.1370">
    <property type="entry name" value="Aspartate/ornithine carbamoyltransferase"/>
    <property type="match status" value="2"/>
</dbReference>
<reference evidence="4 5" key="1">
    <citation type="journal article" date="2015" name="MBio">
        <title>Genome sequence of the Drosophila melanogaster male-killing Spiroplasma strain MSRO endosymbiont.</title>
        <authorList>
            <person name="Paredes J.C."/>
            <person name="Herren J.K."/>
            <person name="Schupfer F."/>
            <person name="Marin R."/>
            <person name="Claverol S."/>
            <person name="Kuo C.H."/>
            <person name="Lemaitre B."/>
            <person name="Beven L."/>
        </authorList>
    </citation>
    <scope>NUCLEOTIDE SEQUENCE [LARGE SCALE GENOMIC DNA]</scope>
    <source>
        <strain evidence="4 5">MSRO</strain>
    </source>
</reference>
<evidence type="ECO:0000259" key="2">
    <source>
        <dbReference type="Pfam" id="PF00185"/>
    </source>
</evidence>
<evidence type="ECO:0000256" key="1">
    <source>
        <dbReference type="ARBA" id="ARBA00022679"/>
    </source>
</evidence>
<dbReference type="InterPro" id="IPR006131">
    <property type="entry name" value="Asp_carbamoyltransf_Asp/Orn-bd"/>
</dbReference>
<keyword evidence="5" id="KW-1185">Reference proteome</keyword>
<dbReference type="AlphaFoldDB" id="A0A2P6FFL2"/>
<evidence type="ECO:0000313" key="5">
    <source>
        <dbReference type="Proteomes" id="UP000031565"/>
    </source>
</evidence>
<evidence type="ECO:0000313" key="4">
    <source>
        <dbReference type="EMBL" id="PQM32245.1"/>
    </source>
</evidence>
<dbReference type="Proteomes" id="UP000031565">
    <property type="component" value="Unassembled WGS sequence"/>
</dbReference>
<comment type="caution">
    <text evidence="4">The sequence shown here is derived from an EMBL/GenBank/DDBJ whole genome shotgun (WGS) entry which is preliminary data.</text>
</comment>
<dbReference type="PANTHER" id="PTHR45753">
    <property type="entry name" value="ORNITHINE CARBAMOYLTRANSFERASE, MITOCHONDRIAL"/>
    <property type="match status" value="1"/>
</dbReference>
<dbReference type="Pfam" id="PF00185">
    <property type="entry name" value="OTCace"/>
    <property type="match status" value="1"/>
</dbReference>
<keyword evidence="1 4" id="KW-0808">Transferase</keyword>
<feature type="domain" description="Aspartate/ornithine carbamoyltransferase carbamoyl-P binding" evidence="3">
    <location>
        <begin position="7"/>
        <end position="49"/>
    </location>
</feature>
<dbReference type="InterPro" id="IPR006132">
    <property type="entry name" value="Asp/Orn_carbamoyltranf_P-bd"/>
</dbReference>
<dbReference type="GO" id="GO:0050231">
    <property type="term" value="F:putrescine carbamoyltransferase activity"/>
    <property type="evidence" value="ECO:0007669"/>
    <property type="project" value="UniProtKB-EC"/>
</dbReference>
<organism evidence="4 5">
    <name type="scientific">Spiroplasma poulsonii</name>
    <dbReference type="NCBI Taxonomy" id="2138"/>
    <lineage>
        <taxon>Bacteria</taxon>
        <taxon>Bacillati</taxon>
        <taxon>Mycoplasmatota</taxon>
        <taxon>Mollicutes</taxon>
        <taxon>Entomoplasmatales</taxon>
        <taxon>Spiroplasmataceae</taxon>
        <taxon>Spiroplasma</taxon>
    </lineage>
</organism>
<dbReference type="Pfam" id="PF02729">
    <property type="entry name" value="OTCace_N"/>
    <property type="match status" value="1"/>
</dbReference>
<proteinExistence type="predicted"/>
<dbReference type="RefSeq" id="WP_040094239.1">
    <property type="nucleotide sequence ID" value="NZ_CM020866.1"/>
</dbReference>
<feature type="domain" description="Aspartate/ornithine carbamoyltransferase Asp/Orn-binding" evidence="2">
    <location>
        <begin position="63"/>
        <end position="112"/>
    </location>
</feature>
<dbReference type="PANTHER" id="PTHR45753:SF3">
    <property type="entry name" value="ORNITHINE TRANSCARBAMYLASE, MITOCHONDRIAL"/>
    <property type="match status" value="1"/>
</dbReference>
<dbReference type="EC" id="2.1.3.6" evidence="4"/>
<dbReference type="OrthoDB" id="9802587at2"/>
<dbReference type="EMBL" id="JTLV02000001">
    <property type="protein sequence ID" value="PQM32245.1"/>
    <property type="molecule type" value="Genomic_DNA"/>
</dbReference>
<evidence type="ECO:0000259" key="3">
    <source>
        <dbReference type="Pfam" id="PF02729"/>
    </source>
</evidence>
<dbReference type="SUPFAM" id="SSF53671">
    <property type="entry name" value="Aspartate/ornithine carbamoyltransferase"/>
    <property type="match status" value="1"/>
</dbReference>
<dbReference type="STRING" id="2138.SMSRO_v1c19460"/>
<name>A0A2P6FFL2_9MOLU</name>
<gene>
    <name evidence="4" type="primary">ptcA_3</name>
    <name evidence="4" type="ORF">SMSRO_SF021490</name>
</gene>
<accession>A0A2P6FFL2</accession>